<proteinExistence type="inferred from homology"/>
<dbReference type="EMBL" id="OU503052">
    <property type="protein sequence ID" value="CAI9780640.1"/>
    <property type="molecule type" value="Genomic_DNA"/>
</dbReference>
<keyword evidence="4" id="KW-1185">Reference proteome</keyword>
<dbReference type="PANTHER" id="PTHR23201:SF53">
    <property type="entry name" value="GIBBERELLIN-REGULATED PROTEIN 14"/>
    <property type="match status" value="1"/>
</dbReference>
<evidence type="ECO:0000256" key="1">
    <source>
        <dbReference type="ARBA" id="ARBA00010582"/>
    </source>
</evidence>
<evidence type="ECO:0000256" key="2">
    <source>
        <dbReference type="SAM" id="SignalP"/>
    </source>
</evidence>
<dbReference type="AlphaFoldDB" id="A0AAD2EAK4"/>
<evidence type="ECO:0000313" key="4">
    <source>
        <dbReference type="Proteomes" id="UP000834106"/>
    </source>
</evidence>
<protein>
    <recommendedName>
        <fullName evidence="5">Gibberellin-regulated protein 14</fullName>
    </recommendedName>
</protein>
<accession>A0AAD2EAK4</accession>
<feature type="signal peptide" evidence="2">
    <location>
        <begin position="1"/>
        <end position="22"/>
    </location>
</feature>
<sequence length="242" mass="25968">MASKVVLFLLASFLLVLTRVSSQWNEGVLHEDAASLSYKTPPPSPIMVSPPPPPVKVLPPPPPIKATTPPPPVEVLPPPPPTIPTPKPKLAMASKVVLFLLASFLLVSTRVSSQWNEGVLHEDAASLSYKTPPPSPIMVSPPPPPVKVLPPPPPIKATTPPPPVEVLPPPPPTIPTPKPKLECSPLCVERCKLHSRKRLCMRACMTCCDRCKCVPPGQYGNKEKCGKCYTDMTTHGGKSKCP</sequence>
<dbReference type="Pfam" id="PF02704">
    <property type="entry name" value="GASA"/>
    <property type="match status" value="1"/>
</dbReference>
<name>A0AAD2EAK4_9LAMI</name>
<keyword evidence="2" id="KW-0732">Signal</keyword>
<reference evidence="3" key="1">
    <citation type="submission" date="2023-05" db="EMBL/GenBank/DDBJ databases">
        <authorList>
            <person name="Huff M."/>
        </authorList>
    </citation>
    <scope>NUCLEOTIDE SEQUENCE</scope>
</reference>
<gene>
    <name evidence="3" type="ORF">FPE_LOCUS28070</name>
</gene>
<dbReference type="InterPro" id="IPR003854">
    <property type="entry name" value="GASA"/>
</dbReference>
<dbReference type="PRINTS" id="PR01217">
    <property type="entry name" value="PRICHEXTENSN"/>
</dbReference>
<comment type="similarity">
    <text evidence="1">Belongs to the GASA family.</text>
</comment>
<feature type="chain" id="PRO_5042097774" description="Gibberellin-regulated protein 14" evidence="2">
    <location>
        <begin position="23"/>
        <end position="242"/>
    </location>
</feature>
<dbReference type="Proteomes" id="UP000834106">
    <property type="component" value="Chromosome 17"/>
</dbReference>
<dbReference type="PANTHER" id="PTHR23201">
    <property type="entry name" value="EXTENSIN, PROLINE-RICH PROTEIN"/>
    <property type="match status" value="1"/>
</dbReference>
<evidence type="ECO:0008006" key="5">
    <source>
        <dbReference type="Google" id="ProtNLM"/>
    </source>
</evidence>
<organism evidence="3 4">
    <name type="scientific">Fraxinus pennsylvanica</name>
    <dbReference type="NCBI Taxonomy" id="56036"/>
    <lineage>
        <taxon>Eukaryota</taxon>
        <taxon>Viridiplantae</taxon>
        <taxon>Streptophyta</taxon>
        <taxon>Embryophyta</taxon>
        <taxon>Tracheophyta</taxon>
        <taxon>Spermatophyta</taxon>
        <taxon>Magnoliopsida</taxon>
        <taxon>eudicotyledons</taxon>
        <taxon>Gunneridae</taxon>
        <taxon>Pentapetalae</taxon>
        <taxon>asterids</taxon>
        <taxon>lamiids</taxon>
        <taxon>Lamiales</taxon>
        <taxon>Oleaceae</taxon>
        <taxon>Oleeae</taxon>
        <taxon>Fraxinus</taxon>
    </lineage>
</organism>
<evidence type="ECO:0000313" key="3">
    <source>
        <dbReference type="EMBL" id="CAI9780640.1"/>
    </source>
</evidence>